<sequence length="373" mass="42159">MAVTKMQKTYQYIMTEDECRLFNLLRRLEDDSIDLFALKDDARLKRKLGLRVNARTRVLGSYEVDPALIIQEFAQVGAKALRRSLIEEPPEDISTASIEKPAPNNVIIPEHTVNVDERDSVFGTQSVLEDPSAHENSHPDLSWESVRDDLIPASVNEVIFRVNQNTLDTPEEQLLRDQFPGMSISSVPVKDMPQKTVSSASKLPRGIKSMVIELDHTEISQDPMIEEDIRKQYPWAAFKLNNEAHTTARQVSHITHGDRPDHRDCGPLKHSSDLADFLREPPATQDFEIYDPQVHEDWDTLEPTRKLDIAHARAIQSSYGKVVDGGGCAQCVERGYKCRVYASDVRDKSFTPLGKSCQNCLIRNITCRLTSPP</sequence>
<proteinExistence type="predicted"/>
<protein>
    <submittedName>
        <fullName evidence="1">Uncharacterized protein</fullName>
    </submittedName>
</protein>
<dbReference type="Proteomes" id="UP000799777">
    <property type="component" value="Unassembled WGS sequence"/>
</dbReference>
<reference evidence="1" key="1">
    <citation type="journal article" date="2020" name="Stud. Mycol.">
        <title>101 Dothideomycetes genomes: a test case for predicting lifestyles and emergence of pathogens.</title>
        <authorList>
            <person name="Haridas S."/>
            <person name="Albert R."/>
            <person name="Binder M."/>
            <person name="Bloem J."/>
            <person name="Labutti K."/>
            <person name="Salamov A."/>
            <person name="Andreopoulos B."/>
            <person name="Baker S."/>
            <person name="Barry K."/>
            <person name="Bills G."/>
            <person name="Bluhm B."/>
            <person name="Cannon C."/>
            <person name="Castanera R."/>
            <person name="Culley D."/>
            <person name="Daum C."/>
            <person name="Ezra D."/>
            <person name="Gonzalez J."/>
            <person name="Henrissat B."/>
            <person name="Kuo A."/>
            <person name="Liang C."/>
            <person name="Lipzen A."/>
            <person name="Lutzoni F."/>
            <person name="Magnuson J."/>
            <person name="Mondo S."/>
            <person name="Nolan M."/>
            <person name="Ohm R."/>
            <person name="Pangilinan J."/>
            <person name="Park H.-J."/>
            <person name="Ramirez L."/>
            <person name="Alfaro M."/>
            <person name="Sun H."/>
            <person name="Tritt A."/>
            <person name="Yoshinaga Y."/>
            <person name="Zwiers L.-H."/>
            <person name="Turgeon B."/>
            <person name="Goodwin S."/>
            <person name="Spatafora J."/>
            <person name="Crous P."/>
            <person name="Grigoriev I."/>
        </authorList>
    </citation>
    <scope>NUCLEOTIDE SEQUENCE</scope>
    <source>
        <strain evidence="1">CBS 110217</strain>
    </source>
</reference>
<dbReference type="EMBL" id="ML978259">
    <property type="protein sequence ID" value="KAF2025704.1"/>
    <property type="molecule type" value="Genomic_DNA"/>
</dbReference>
<evidence type="ECO:0000313" key="2">
    <source>
        <dbReference type="Proteomes" id="UP000799777"/>
    </source>
</evidence>
<keyword evidence="2" id="KW-1185">Reference proteome</keyword>
<name>A0A9P4H1S0_9PLEO</name>
<comment type="caution">
    <text evidence="1">The sequence shown here is derived from an EMBL/GenBank/DDBJ whole genome shotgun (WGS) entry which is preliminary data.</text>
</comment>
<gene>
    <name evidence="1" type="ORF">EK21DRAFT_93024</name>
</gene>
<evidence type="ECO:0000313" key="1">
    <source>
        <dbReference type="EMBL" id="KAF2025704.1"/>
    </source>
</evidence>
<dbReference type="OrthoDB" id="3674086at2759"/>
<organism evidence="1 2">
    <name type="scientific">Setomelanomma holmii</name>
    <dbReference type="NCBI Taxonomy" id="210430"/>
    <lineage>
        <taxon>Eukaryota</taxon>
        <taxon>Fungi</taxon>
        <taxon>Dikarya</taxon>
        <taxon>Ascomycota</taxon>
        <taxon>Pezizomycotina</taxon>
        <taxon>Dothideomycetes</taxon>
        <taxon>Pleosporomycetidae</taxon>
        <taxon>Pleosporales</taxon>
        <taxon>Pleosporineae</taxon>
        <taxon>Phaeosphaeriaceae</taxon>
        <taxon>Setomelanomma</taxon>
    </lineage>
</organism>
<dbReference type="AlphaFoldDB" id="A0A9P4H1S0"/>
<accession>A0A9P4H1S0</accession>